<evidence type="ECO:0000313" key="3">
    <source>
        <dbReference type="EMBL" id="PUU78219.1"/>
    </source>
</evidence>
<dbReference type="InterPro" id="IPR036388">
    <property type="entry name" value="WH-like_DNA-bd_sf"/>
</dbReference>
<dbReference type="Gene3D" id="1.10.10.10">
    <property type="entry name" value="Winged helix-like DNA-binding domain superfamily/Winged helix DNA-binding domain"/>
    <property type="match status" value="1"/>
</dbReference>
<dbReference type="GO" id="GO:0006281">
    <property type="term" value="P:DNA repair"/>
    <property type="evidence" value="ECO:0007669"/>
    <property type="project" value="InterPro"/>
</dbReference>
<keyword evidence="1" id="KW-0227">DNA damage</keyword>
<proteinExistence type="predicted"/>
<dbReference type="OrthoDB" id="2548197at2759"/>
<sequence>MPQSDEAAAFFEAVYMAVQEIPHGKVTSYGHIAHLIGKRKQVGQALKHLSTDPANTFHHGNVPWQRVIAAGGVIPRRDNSSGAARHAEVLRGEGVIVTTRGGGGGLHVDMSGEYGWFPNVLPSKDGGGDWVSEETMFPVLF</sequence>
<dbReference type="STRING" id="42251.A0A2T6ZRU8"/>
<dbReference type="EMBL" id="NESQ01000127">
    <property type="protein sequence ID" value="PUU78219.1"/>
    <property type="molecule type" value="Genomic_DNA"/>
</dbReference>
<organism evidence="3 4">
    <name type="scientific">Tuber borchii</name>
    <name type="common">White truffle</name>
    <dbReference type="NCBI Taxonomy" id="42251"/>
    <lineage>
        <taxon>Eukaryota</taxon>
        <taxon>Fungi</taxon>
        <taxon>Dikarya</taxon>
        <taxon>Ascomycota</taxon>
        <taxon>Pezizomycotina</taxon>
        <taxon>Pezizomycetes</taxon>
        <taxon>Pezizales</taxon>
        <taxon>Tuberaceae</taxon>
        <taxon>Tuber</taxon>
    </lineage>
</organism>
<dbReference type="InterPro" id="IPR014048">
    <property type="entry name" value="MethylDNA_cys_MeTrfase_DNA-bd"/>
</dbReference>
<dbReference type="InterPro" id="IPR052520">
    <property type="entry name" value="ATL_DNA_repair"/>
</dbReference>
<keyword evidence="4" id="KW-1185">Reference proteome</keyword>
<evidence type="ECO:0000256" key="1">
    <source>
        <dbReference type="ARBA" id="ARBA00022763"/>
    </source>
</evidence>
<dbReference type="GO" id="GO:0008168">
    <property type="term" value="F:methyltransferase activity"/>
    <property type="evidence" value="ECO:0007669"/>
    <property type="project" value="UniProtKB-KW"/>
</dbReference>
<evidence type="ECO:0000259" key="2">
    <source>
        <dbReference type="Pfam" id="PF01035"/>
    </source>
</evidence>
<evidence type="ECO:0000313" key="4">
    <source>
        <dbReference type="Proteomes" id="UP000244722"/>
    </source>
</evidence>
<dbReference type="AlphaFoldDB" id="A0A2T6ZRU8"/>
<dbReference type="Proteomes" id="UP000244722">
    <property type="component" value="Unassembled WGS sequence"/>
</dbReference>
<name>A0A2T6ZRU8_TUBBO</name>
<dbReference type="PANTHER" id="PTHR42942">
    <property type="entry name" value="6-O-METHYLGUANINE DNA METHYLTRANSFERASE"/>
    <property type="match status" value="1"/>
</dbReference>
<keyword evidence="3" id="KW-0489">Methyltransferase</keyword>
<comment type="caution">
    <text evidence="3">The sequence shown here is derived from an EMBL/GenBank/DDBJ whole genome shotgun (WGS) entry which is preliminary data.</text>
</comment>
<gene>
    <name evidence="3" type="ORF">B9Z19DRAFT_983983</name>
</gene>
<dbReference type="GO" id="GO:0032259">
    <property type="term" value="P:methylation"/>
    <property type="evidence" value="ECO:0007669"/>
    <property type="project" value="UniProtKB-KW"/>
</dbReference>
<dbReference type="SUPFAM" id="SSF46767">
    <property type="entry name" value="Methylated DNA-protein cysteine methyltransferase, C-terminal domain"/>
    <property type="match status" value="1"/>
</dbReference>
<keyword evidence="3" id="KW-0808">Transferase</keyword>
<protein>
    <submittedName>
        <fullName evidence="3">6-O-methylguanine DNA methyltransferase</fullName>
    </submittedName>
</protein>
<dbReference type="InterPro" id="IPR036217">
    <property type="entry name" value="MethylDNA_cys_MeTrfase_DNAb"/>
</dbReference>
<reference evidence="3 4" key="1">
    <citation type="submission" date="2017-04" db="EMBL/GenBank/DDBJ databases">
        <title>Draft genome sequence of Tuber borchii Vittad., a whitish edible truffle.</title>
        <authorList>
            <consortium name="DOE Joint Genome Institute"/>
            <person name="Murat C."/>
            <person name="Kuo A."/>
            <person name="Barry K.W."/>
            <person name="Clum A."/>
            <person name="Dockter R.B."/>
            <person name="Fauchery L."/>
            <person name="Iotti M."/>
            <person name="Kohler A."/>
            <person name="Labutti K."/>
            <person name="Lindquist E.A."/>
            <person name="Lipzen A."/>
            <person name="Ohm R.A."/>
            <person name="Wang M."/>
            <person name="Grigoriev I.V."/>
            <person name="Zambonelli A."/>
            <person name="Martin F.M."/>
        </authorList>
    </citation>
    <scope>NUCLEOTIDE SEQUENCE [LARGE SCALE GENOMIC DNA]</scope>
    <source>
        <strain evidence="3 4">Tbo3840</strain>
    </source>
</reference>
<accession>A0A2T6ZRU8</accession>
<dbReference type="PANTHER" id="PTHR42942:SF1">
    <property type="entry name" value="ALKYLTRANSFERASE-LIKE PROTEIN 1"/>
    <property type="match status" value="1"/>
</dbReference>
<dbReference type="Pfam" id="PF01035">
    <property type="entry name" value="DNA_binding_1"/>
    <property type="match status" value="1"/>
</dbReference>
<dbReference type="CDD" id="cd06445">
    <property type="entry name" value="ATase"/>
    <property type="match status" value="1"/>
</dbReference>
<feature type="domain" description="Methylated-DNA-[protein]-cysteine S-methyltransferase DNA binding" evidence="2">
    <location>
        <begin position="10"/>
        <end position="95"/>
    </location>
</feature>